<dbReference type="AlphaFoldDB" id="A0A9P0ZGW6"/>
<reference evidence="1" key="1">
    <citation type="submission" date="2022-07" db="EMBL/GenBank/DDBJ databases">
        <authorList>
            <person name="Macas J."/>
            <person name="Novak P."/>
            <person name="Neumann P."/>
        </authorList>
    </citation>
    <scope>NUCLEOTIDE SEQUENCE</scope>
</reference>
<name>A0A9P0ZGW6_CUSEU</name>
<gene>
    <name evidence="1" type="ORF">CEURO_LOCUS14251</name>
</gene>
<sequence length="160" mass="18089">MKEVTFLVQVILQARGFIPCLLKSSFEYKNIFKLLWNLFQKGMINMKQYPRLGFDPLNKSLAAGSPTVSEGHLPTLEQVVRCIYHLRSLNLVTDAELADGIYHHHKLVSRHAKPVAVFSCWLGGTDGPDPDAGPDHPDACLDCPKCRLECRHELSKCKFR</sequence>
<proteinExistence type="predicted"/>
<comment type="caution">
    <text evidence="1">The sequence shown here is derived from an EMBL/GenBank/DDBJ whole genome shotgun (WGS) entry which is preliminary data.</text>
</comment>
<accession>A0A9P0ZGW6</accession>
<evidence type="ECO:0000313" key="2">
    <source>
        <dbReference type="Proteomes" id="UP001152484"/>
    </source>
</evidence>
<protein>
    <submittedName>
        <fullName evidence="1">Uncharacterized protein</fullName>
    </submittedName>
</protein>
<dbReference type="Proteomes" id="UP001152484">
    <property type="component" value="Unassembled WGS sequence"/>
</dbReference>
<evidence type="ECO:0000313" key="1">
    <source>
        <dbReference type="EMBL" id="CAH9098442.1"/>
    </source>
</evidence>
<keyword evidence="2" id="KW-1185">Reference proteome</keyword>
<dbReference type="EMBL" id="CAMAPE010000036">
    <property type="protein sequence ID" value="CAH9098442.1"/>
    <property type="molecule type" value="Genomic_DNA"/>
</dbReference>
<organism evidence="1 2">
    <name type="scientific">Cuscuta europaea</name>
    <name type="common">European dodder</name>
    <dbReference type="NCBI Taxonomy" id="41803"/>
    <lineage>
        <taxon>Eukaryota</taxon>
        <taxon>Viridiplantae</taxon>
        <taxon>Streptophyta</taxon>
        <taxon>Embryophyta</taxon>
        <taxon>Tracheophyta</taxon>
        <taxon>Spermatophyta</taxon>
        <taxon>Magnoliopsida</taxon>
        <taxon>eudicotyledons</taxon>
        <taxon>Gunneridae</taxon>
        <taxon>Pentapetalae</taxon>
        <taxon>asterids</taxon>
        <taxon>lamiids</taxon>
        <taxon>Solanales</taxon>
        <taxon>Convolvulaceae</taxon>
        <taxon>Cuscuteae</taxon>
        <taxon>Cuscuta</taxon>
        <taxon>Cuscuta subgen. Cuscuta</taxon>
    </lineage>
</organism>